<keyword evidence="4" id="KW-0418">Kinase</keyword>
<dbReference type="EMBL" id="KB204089">
    <property type="protein sequence ID" value="ESO81959.1"/>
    <property type="molecule type" value="Genomic_DNA"/>
</dbReference>
<evidence type="ECO:0000259" key="6">
    <source>
        <dbReference type="PROSITE" id="PS51158"/>
    </source>
</evidence>
<dbReference type="GO" id="GO:0005524">
    <property type="term" value="F:ATP binding"/>
    <property type="evidence" value="ECO:0007669"/>
    <property type="project" value="UniProtKB-KW"/>
</dbReference>
<keyword evidence="3" id="KW-0547">Nucleotide-binding</keyword>
<dbReference type="Pfam" id="PF02816">
    <property type="entry name" value="Alpha_kinase"/>
    <property type="match status" value="1"/>
</dbReference>
<dbReference type="GO" id="GO:0031037">
    <property type="term" value="P:myosin II filament disassembly"/>
    <property type="evidence" value="ECO:0007669"/>
    <property type="project" value="TreeGrafter"/>
</dbReference>
<dbReference type="OMA" id="WHATREL"/>
<dbReference type="PANTHER" id="PTHR45992:SF2">
    <property type="entry name" value="EUKARYOTIC ELONGATION FACTOR 2 KINASE"/>
    <property type="match status" value="1"/>
</dbReference>
<dbReference type="SUPFAM" id="SSF56112">
    <property type="entry name" value="Protein kinase-like (PK-like)"/>
    <property type="match status" value="1"/>
</dbReference>
<dbReference type="Gene3D" id="3.20.200.10">
    <property type="entry name" value="MHCK/EF2 kinase"/>
    <property type="match status" value="1"/>
</dbReference>
<feature type="domain" description="Alpha-type protein kinase" evidence="6">
    <location>
        <begin position="1"/>
        <end position="255"/>
    </location>
</feature>
<keyword evidence="2" id="KW-0808">Transferase</keyword>
<evidence type="ECO:0000256" key="2">
    <source>
        <dbReference type="ARBA" id="ARBA00022679"/>
    </source>
</evidence>
<dbReference type="InterPro" id="IPR011009">
    <property type="entry name" value="Kinase-like_dom_sf"/>
</dbReference>
<dbReference type="GO" id="GO:0004674">
    <property type="term" value="F:protein serine/threonine kinase activity"/>
    <property type="evidence" value="ECO:0007669"/>
    <property type="project" value="UniProtKB-KW"/>
</dbReference>
<proteinExistence type="predicted"/>
<reference evidence="7 8" key="1">
    <citation type="journal article" date="2013" name="Nature">
        <title>Insights into bilaterian evolution from three spiralian genomes.</title>
        <authorList>
            <person name="Simakov O."/>
            <person name="Marletaz F."/>
            <person name="Cho S.J."/>
            <person name="Edsinger-Gonzales E."/>
            <person name="Havlak P."/>
            <person name="Hellsten U."/>
            <person name="Kuo D.H."/>
            <person name="Larsson T."/>
            <person name="Lv J."/>
            <person name="Arendt D."/>
            <person name="Savage R."/>
            <person name="Osoegawa K."/>
            <person name="de Jong P."/>
            <person name="Grimwood J."/>
            <person name="Chapman J.A."/>
            <person name="Shapiro H."/>
            <person name="Aerts A."/>
            <person name="Otillar R.P."/>
            <person name="Terry A.Y."/>
            <person name="Boore J.L."/>
            <person name="Grigoriev I.V."/>
            <person name="Lindberg D.R."/>
            <person name="Seaver E.C."/>
            <person name="Weisblat D.A."/>
            <person name="Putnam N.H."/>
            <person name="Rokhsar D.S."/>
        </authorList>
    </citation>
    <scope>NUCLEOTIDE SEQUENCE [LARGE SCALE GENOMIC DNA]</scope>
</reference>
<keyword evidence="5" id="KW-0067">ATP-binding</keyword>
<evidence type="ECO:0000313" key="7">
    <source>
        <dbReference type="EMBL" id="ESO81959.1"/>
    </source>
</evidence>
<dbReference type="InterPro" id="IPR004166">
    <property type="entry name" value="a-kinase_dom"/>
</dbReference>
<sequence>MNISSELKKKMKIFGFERDNQTLSCSAENLEDVYTSSFELYPFHEGKEFAVYKGLYNGIGPKRGEFCVVKSKLNKKQKLNSWNQITFISAKAQHYSYLFNSYVKHRFISFTSPRQAILETVSDFIPVIRLVKHHENKLKSREIILMEDFIEGKFQRFSTPSGLVNSANCDGILEAFSHFSWNVSREIIISGLQGACQGATYHLTTPTIHSTTGSFGENDRQWPGILEFFASHRCNNICSGWMRPDVPHHLKFYSSTNCCKATAPTPSFSEASSHF</sequence>
<dbReference type="KEGG" id="lgi:LOTGIDRAFT_170495"/>
<organism evidence="7 8">
    <name type="scientific">Lottia gigantea</name>
    <name type="common">Giant owl limpet</name>
    <dbReference type="NCBI Taxonomy" id="225164"/>
    <lineage>
        <taxon>Eukaryota</taxon>
        <taxon>Metazoa</taxon>
        <taxon>Spiralia</taxon>
        <taxon>Lophotrochozoa</taxon>
        <taxon>Mollusca</taxon>
        <taxon>Gastropoda</taxon>
        <taxon>Patellogastropoda</taxon>
        <taxon>Lottioidea</taxon>
        <taxon>Lottiidae</taxon>
        <taxon>Lottia</taxon>
    </lineage>
</organism>
<name>V4B182_LOTGI</name>
<dbReference type="Proteomes" id="UP000030746">
    <property type="component" value="Unassembled WGS sequence"/>
</dbReference>
<dbReference type="CTD" id="20241426"/>
<dbReference type="CDD" id="cd04515">
    <property type="entry name" value="Alpha_kinase"/>
    <property type="match status" value="1"/>
</dbReference>
<dbReference type="GO" id="GO:1903013">
    <property type="term" value="P:response to differentiation-inducing factor 1"/>
    <property type="evidence" value="ECO:0007669"/>
    <property type="project" value="TreeGrafter"/>
</dbReference>
<evidence type="ECO:0000256" key="5">
    <source>
        <dbReference type="ARBA" id="ARBA00022840"/>
    </source>
</evidence>
<dbReference type="GeneID" id="20241426"/>
<dbReference type="AlphaFoldDB" id="V4B182"/>
<evidence type="ECO:0000256" key="1">
    <source>
        <dbReference type="ARBA" id="ARBA00022527"/>
    </source>
</evidence>
<keyword evidence="1" id="KW-0723">Serine/threonine-protein kinase</keyword>
<evidence type="ECO:0000313" key="8">
    <source>
        <dbReference type="Proteomes" id="UP000030746"/>
    </source>
</evidence>
<keyword evidence="8" id="KW-1185">Reference proteome</keyword>
<dbReference type="OrthoDB" id="301415at2759"/>
<evidence type="ECO:0000256" key="4">
    <source>
        <dbReference type="ARBA" id="ARBA00022777"/>
    </source>
</evidence>
<dbReference type="HOGENOM" id="CLU_1012965_0_0_1"/>
<dbReference type="InterPro" id="IPR051852">
    <property type="entry name" value="Alpha-type_PK"/>
</dbReference>
<protein>
    <recommendedName>
        <fullName evidence="6">Alpha-type protein kinase domain-containing protein</fullName>
    </recommendedName>
</protein>
<dbReference type="SMART" id="SM00811">
    <property type="entry name" value="Alpha_kinase"/>
    <property type="match status" value="1"/>
</dbReference>
<gene>
    <name evidence="7" type="ORF">LOTGIDRAFT_170495</name>
</gene>
<dbReference type="RefSeq" id="XP_009067400.1">
    <property type="nucleotide sequence ID" value="XM_009069152.1"/>
</dbReference>
<dbReference type="PROSITE" id="PS51158">
    <property type="entry name" value="ALPHA_KINASE"/>
    <property type="match status" value="1"/>
</dbReference>
<dbReference type="PANTHER" id="PTHR45992">
    <property type="entry name" value="EUKARYOTIC ELONGATION FACTOR 2 KINASE-RELATED"/>
    <property type="match status" value="1"/>
</dbReference>
<accession>V4B182</accession>
<evidence type="ECO:0000256" key="3">
    <source>
        <dbReference type="ARBA" id="ARBA00022741"/>
    </source>
</evidence>